<gene>
    <name evidence="11" type="ORF">ACH5RR_004895</name>
</gene>
<reference evidence="11 12" key="1">
    <citation type="submission" date="2024-11" db="EMBL/GenBank/DDBJ databases">
        <title>A near-complete genome assembly of Cinchona calisaya.</title>
        <authorList>
            <person name="Lian D.C."/>
            <person name="Zhao X.W."/>
            <person name="Wei L."/>
        </authorList>
    </citation>
    <scope>NUCLEOTIDE SEQUENCE [LARGE SCALE GENOMIC DNA]</scope>
    <source>
        <tissue evidence="11">Nenye</tissue>
    </source>
</reference>
<feature type="region of interest" description="Disordered" evidence="9">
    <location>
        <begin position="1"/>
        <end position="23"/>
    </location>
</feature>
<evidence type="ECO:0000256" key="5">
    <source>
        <dbReference type="ARBA" id="ARBA00023015"/>
    </source>
</evidence>
<dbReference type="Gene3D" id="3.30.160.60">
    <property type="entry name" value="Classic Zinc Finger"/>
    <property type="match status" value="1"/>
</dbReference>
<keyword evidence="6" id="KW-0804">Transcription</keyword>
<keyword evidence="2" id="KW-0479">Metal-binding</keyword>
<dbReference type="AlphaFoldDB" id="A0ABD3AZP8"/>
<feature type="region of interest" description="Disordered" evidence="9">
    <location>
        <begin position="106"/>
        <end position="126"/>
    </location>
</feature>
<feature type="region of interest" description="Disordered" evidence="9">
    <location>
        <begin position="142"/>
        <end position="207"/>
    </location>
</feature>
<comment type="subcellular location">
    <subcellularLocation>
        <location evidence="1">Nucleus</location>
    </subcellularLocation>
</comment>
<evidence type="ECO:0000313" key="11">
    <source>
        <dbReference type="EMBL" id="KAL3536434.1"/>
    </source>
</evidence>
<feature type="compositionally biased region" description="Basic and acidic residues" evidence="9">
    <location>
        <begin position="151"/>
        <end position="168"/>
    </location>
</feature>
<evidence type="ECO:0000256" key="7">
    <source>
        <dbReference type="ARBA" id="ARBA00023242"/>
    </source>
</evidence>
<dbReference type="PANTHER" id="PTHR45801">
    <property type="entry name" value="OS07G0101800 PROTEIN"/>
    <property type="match status" value="1"/>
</dbReference>
<dbReference type="GO" id="GO:0005634">
    <property type="term" value="C:nucleus"/>
    <property type="evidence" value="ECO:0007669"/>
    <property type="project" value="UniProtKB-SubCell"/>
</dbReference>
<keyword evidence="3 8" id="KW-0863">Zinc-finger</keyword>
<evidence type="ECO:0000256" key="2">
    <source>
        <dbReference type="ARBA" id="ARBA00022723"/>
    </source>
</evidence>
<sequence length="207" mass="23395">MEIHHLANAEKSDQVTRNTSSADDQDLFDHHAGRTFSCSFCKKGFSNAQALGGHMNIHRKDRARLKEFESLELDNNNILSLDITKRDVPPPNYPDDHVLQLELSRDERSCSPKRASASPDDDQEIDLDQTVDRDQLQLSLFTETASSSSNVDKEESNRVNSHVKRDMQLSHGESLTELDLELRLGPEPHEAPKRHNSSPSKEEKNIA</sequence>
<dbReference type="EMBL" id="JBJUIK010000002">
    <property type="protein sequence ID" value="KAL3536434.1"/>
    <property type="molecule type" value="Genomic_DNA"/>
</dbReference>
<protein>
    <recommendedName>
        <fullName evidence="10">C2H2-type domain-containing protein</fullName>
    </recommendedName>
</protein>
<evidence type="ECO:0000256" key="6">
    <source>
        <dbReference type="ARBA" id="ARBA00023163"/>
    </source>
</evidence>
<name>A0ABD3AZP8_9GENT</name>
<feature type="compositionally biased region" description="Basic and acidic residues" evidence="9">
    <location>
        <begin position="1"/>
        <end position="14"/>
    </location>
</feature>
<evidence type="ECO:0000256" key="4">
    <source>
        <dbReference type="ARBA" id="ARBA00022833"/>
    </source>
</evidence>
<evidence type="ECO:0000259" key="10">
    <source>
        <dbReference type="PROSITE" id="PS50157"/>
    </source>
</evidence>
<comment type="caution">
    <text evidence="11">The sequence shown here is derived from an EMBL/GenBank/DDBJ whole genome shotgun (WGS) entry which is preliminary data.</text>
</comment>
<dbReference type="PROSITE" id="PS50157">
    <property type="entry name" value="ZINC_FINGER_C2H2_2"/>
    <property type="match status" value="1"/>
</dbReference>
<evidence type="ECO:0000256" key="8">
    <source>
        <dbReference type="PROSITE-ProRule" id="PRU00042"/>
    </source>
</evidence>
<keyword evidence="7" id="KW-0539">Nucleus</keyword>
<evidence type="ECO:0000256" key="9">
    <source>
        <dbReference type="SAM" id="MobiDB-lite"/>
    </source>
</evidence>
<dbReference type="InterPro" id="IPR036236">
    <property type="entry name" value="Znf_C2H2_sf"/>
</dbReference>
<dbReference type="InterPro" id="IPR013087">
    <property type="entry name" value="Znf_C2H2_type"/>
</dbReference>
<keyword evidence="12" id="KW-1185">Reference proteome</keyword>
<proteinExistence type="predicted"/>
<keyword evidence="4" id="KW-0862">Zinc</keyword>
<organism evidence="11 12">
    <name type="scientific">Cinchona calisaya</name>
    <dbReference type="NCBI Taxonomy" id="153742"/>
    <lineage>
        <taxon>Eukaryota</taxon>
        <taxon>Viridiplantae</taxon>
        <taxon>Streptophyta</taxon>
        <taxon>Embryophyta</taxon>
        <taxon>Tracheophyta</taxon>
        <taxon>Spermatophyta</taxon>
        <taxon>Magnoliopsida</taxon>
        <taxon>eudicotyledons</taxon>
        <taxon>Gunneridae</taxon>
        <taxon>Pentapetalae</taxon>
        <taxon>asterids</taxon>
        <taxon>lamiids</taxon>
        <taxon>Gentianales</taxon>
        <taxon>Rubiaceae</taxon>
        <taxon>Cinchonoideae</taxon>
        <taxon>Cinchoneae</taxon>
        <taxon>Cinchona</taxon>
    </lineage>
</organism>
<accession>A0ABD3AZP8</accession>
<feature type="compositionally biased region" description="Basic and acidic residues" evidence="9">
    <location>
        <begin position="180"/>
        <end position="193"/>
    </location>
</feature>
<evidence type="ECO:0000313" key="12">
    <source>
        <dbReference type="Proteomes" id="UP001630127"/>
    </source>
</evidence>
<dbReference type="Proteomes" id="UP001630127">
    <property type="component" value="Unassembled WGS sequence"/>
</dbReference>
<dbReference type="SUPFAM" id="SSF57667">
    <property type="entry name" value="beta-beta-alpha zinc fingers"/>
    <property type="match status" value="1"/>
</dbReference>
<keyword evidence="5" id="KW-0805">Transcription regulation</keyword>
<evidence type="ECO:0000256" key="3">
    <source>
        <dbReference type="ARBA" id="ARBA00022771"/>
    </source>
</evidence>
<dbReference type="InterPro" id="IPR052426">
    <property type="entry name" value="Plant_dev_regulator"/>
</dbReference>
<evidence type="ECO:0000256" key="1">
    <source>
        <dbReference type="ARBA" id="ARBA00004123"/>
    </source>
</evidence>
<dbReference type="GO" id="GO:0008270">
    <property type="term" value="F:zinc ion binding"/>
    <property type="evidence" value="ECO:0007669"/>
    <property type="project" value="UniProtKB-KW"/>
</dbReference>
<dbReference type="PROSITE" id="PS00028">
    <property type="entry name" value="ZINC_FINGER_C2H2_1"/>
    <property type="match status" value="1"/>
</dbReference>
<feature type="domain" description="C2H2-type" evidence="10">
    <location>
        <begin position="36"/>
        <end position="63"/>
    </location>
</feature>
<dbReference type="PANTHER" id="PTHR45801:SF117">
    <property type="entry name" value="OS07G0417400 PROTEIN"/>
    <property type="match status" value="1"/>
</dbReference>